<evidence type="ECO:0000313" key="3">
    <source>
        <dbReference type="EMBL" id="KGI82259.1"/>
    </source>
</evidence>
<reference evidence="3 4" key="1">
    <citation type="journal article" date="2014" name="PLoS ONE">
        <title>Identification and Characterization of a New Erythromycin Biosynthetic Gene Cluster in Actinopolyspora erythraea YIM90600, a Novel Erythronolide-Producing Halophilic Actinomycete Isolated from Salt Field.</title>
        <authorList>
            <person name="Chen D."/>
            <person name="Feng J."/>
            <person name="Huang L."/>
            <person name="Zhang Q."/>
            <person name="Wu J."/>
            <person name="Zhu X."/>
            <person name="Duan Y."/>
            <person name="Xu Z."/>
        </authorList>
    </citation>
    <scope>NUCLEOTIDE SEQUENCE [LARGE SCALE GENOMIC DNA]</scope>
    <source>
        <strain evidence="3 4">YIM90600</strain>
    </source>
</reference>
<evidence type="ECO:0000313" key="4">
    <source>
        <dbReference type="Proteomes" id="UP000029737"/>
    </source>
</evidence>
<keyword evidence="2" id="KW-0732">Signal</keyword>
<keyword evidence="4" id="KW-1185">Reference proteome</keyword>
<dbReference type="EMBL" id="JPMV01000012">
    <property type="protein sequence ID" value="KGI82259.1"/>
    <property type="molecule type" value="Genomic_DNA"/>
</dbReference>
<proteinExistence type="predicted"/>
<keyword evidence="1" id="KW-1133">Transmembrane helix</keyword>
<dbReference type="Proteomes" id="UP000029737">
    <property type="component" value="Unassembled WGS sequence"/>
</dbReference>
<evidence type="ECO:0000256" key="1">
    <source>
        <dbReference type="SAM" id="Phobius"/>
    </source>
</evidence>
<feature type="chain" id="PRO_5047483829" evidence="2">
    <location>
        <begin position="18"/>
        <end position="70"/>
    </location>
</feature>
<sequence>MSMLAMMLLTTGVPAQAATGAVQLRAQATPLDAFSTPVGVGAVVFGVIGMIAGTLRRKKAPVQPENQRRS</sequence>
<feature type="signal peptide" evidence="2">
    <location>
        <begin position="1"/>
        <end position="17"/>
    </location>
</feature>
<comment type="caution">
    <text evidence="3">The sequence shown here is derived from an EMBL/GenBank/DDBJ whole genome shotgun (WGS) entry which is preliminary data.</text>
</comment>
<gene>
    <name evidence="3" type="ORF">IL38_05860</name>
</gene>
<accession>A0ABR4X6G6</accession>
<organism evidence="3 4">
    <name type="scientific">Actinopolyspora erythraea</name>
    <dbReference type="NCBI Taxonomy" id="414996"/>
    <lineage>
        <taxon>Bacteria</taxon>
        <taxon>Bacillati</taxon>
        <taxon>Actinomycetota</taxon>
        <taxon>Actinomycetes</taxon>
        <taxon>Actinopolysporales</taxon>
        <taxon>Actinopolysporaceae</taxon>
        <taxon>Actinopolyspora</taxon>
    </lineage>
</organism>
<evidence type="ECO:0000256" key="2">
    <source>
        <dbReference type="SAM" id="SignalP"/>
    </source>
</evidence>
<feature type="transmembrane region" description="Helical" evidence="1">
    <location>
        <begin position="33"/>
        <end position="55"/>
    </location>
</feature>
<keyword evidence="1" id="KW-0812">Transmembrane</keyword>
<keyword evidence="1" id="KW-0472">Membrane</keyword>
<name>A0ABR4X6G6_9ACTN</name>
<protein>
    <submittedName>
        <fullName evidence="3">Uncharacterized protein</fullName>
    </submittedName>
</protein>